<proteinExistence type="predicted"/>
<dbReference type="Pfam" id="PF05488">
    <property type="entry name" value="PAAR_motif"/>
    <property type="match status" value="1"/>
</dbReference>
<sequence length="200" mass="21529">MDAPPSQAMKEHPMHRHIRYNLVQGDKTTANGIVVGANDARMTQMGVPLALEGDAVWCPACKTTGHILCIGPRHSNSFHGRKDALEGDLCVCRCDPSPRLIHSMTGMSHVLTHDELVAQGFAKHPVQSDFPGESGHYDEAVHLSAGAEPACLAGLPFFIETADGRRFSGKLDATGQMPRIATESLGAYEIFWGDDALARG</sequence>
<accession>Q475J9</accession>
<dbReference type="EMBL" id="CP000090">
    <property type="protein sequence ID" value="AAZ59934.1"/>
    <property type="molecule type" value="Genomic_DNA"/>
</dbReference>
<dbReference type="AlphaFoldDB" id="Q475J9"/>
<evidence type="ECO:0000313" key="1">
    <source>
        <dbReference type="EMBL" id="AAZ59934.1"/>
    </source>
</evidence>
<dbReference type="KEGG" id="reu:Reut_A0552"/>
<gene>
    <name evidence="1" type="ordered locus">Reut_A0552</name>
</gene>
<dbReference type="InterPro" id="IPR008727">
    <property type="entry name" value="PAAR_motif"/>
</dbReference>
<dbReference type="HOGENOM" id="CLU_113188_1_0_4"/>
<dbReference type="OrthoDB" id="8594232at2"/>
<dbReference type="eggNOG" id="COG4104">
    <property type="taxonomic scope" value="Bacteria"/>
</dbReference>
<dbReference type="CDD" id="cd14744">
    <property type="entry name" value="PAAR_CT_2"/>
    <property type="match status" value="1"/>
</dbReference>
<protein>
    <recommendedName>
        <fullName evidence="2">PAAR</fullName>
    </recommendedName>
</protein>
<organism evidence="1">
    <name type="scientific">Cupriavidus pinatubonensis (strain JMP 134 / LMG 1197)</name>
    <name type="common">Cupriavidus necator (strain JMP 134)</name>
    <dbReference type="NCBI Taxonomy" id="264198"/>
    <lineage>
        <taxon>Bacteria</taxon>
        <taxon>Pseudomonadati</taxon>
        <taxon>Pseudomonadota</taxon>
        <taxon>Betaproteobacteria</taxon>
        <taxon>Burkholderiales</taxon>
        <taxon>Burkholderiaceae</taxon>
        <taxon>Cupriavidus</taxon>
    </lineage>
</organism>
<evidence type="ECO:0008006" key="2">
    <source>
        <dbReference type="Google" id="ProtNLM"/>
    </source>
</evidence>
<name>Q475J9_CUPPJ</name>
<reference evidence="1" key="1">
    <citation type="submission" date="2005-08" db="EMBL/GenBank/DDBJ databases">
        <title>Complete sequence of Chromosome1 of Ralstonia eutropha JMP134.</title>
        <authorList>
            <person name="Copeland A."/>
            <person name="Lucas S."/>
            <person name="Lapidus A."/>
            <person name="Barry K."/>
            <person name="Detter J.C."/>
            <person name="Glavina T."/>
            <person name="Hammon N."/>
            <person name="Israni S."/>
            <person name="Pitluck S."/>
            <person name="Goltsman E."/>
            <person name="Martinez M."/>
            <person name="Schmutz J."/>
            <person name="Larimer F."/>
            <person name="Land M."/>
            <person name="Lykidis A."/>
            <person name="Richardson P."/>
        </authorList>
    </citation>
    <scope>NUCLEOTIDE SEQUENCE</scope>
    <source>
        <strain evidence="1">JMP134</strain>
    </source>
</reference>
<dbReference type="STRING" id="264198.Reut_A0552"/>